<dbReference type="Gene3D" id="3.40.50.720">
    <property type="entry name" value="NAD(P)-binding Rossmann-like Domain"/>
    <property type="match status" value="1"/>
</dbReference>
<dbReference type="InterPro" id="IPR036291">
    <property type="entry name" value="NAD(P)-bd_dom_sf"/>
</dbReference>
<dbReference type="OrthoDB" id="2102561at2759"/>
<sequence length="432" mass="46814">MAFLRNHMLLLVVRCAMAILSWTLRAIDHVSFALNYVVQSTLALLPGGKSGYPLILPAPDYHPAVFVTGTSSGIGRDVALALAQKGYTVLAGVRRSEDGTKLCNAFLQFLKPLMAKNVPANGTWYAEQLRRVGRIIPVLLDVTVNGSIEEAAQIVEDHLNRLDIPLAGLINNAGISGSTPMEIVSEAFMESVFAVNYYGPVKLTQRLLPTLRRNQGRVVNVTSIMSWLIGPGYGTYCASKAALHASSMAWRFELANFGVALSVVEPGATRTPIWGKLEQQLANHQRRLQNLGSDPTPLGLDHRPSEADSSTNETISTPSSPPATDQNGADSSTESDGPRGSTVKPTGSLSAPSVATRQLYNPMLQRMQSTQHLVPMLSFPTVHCVDAVTHALTSRFPKITYHVGWDTRILSAAYAIVGDAVIEWAYRAFCFS</sequence>
<dbReference type="EMBL" id="JANBQB010000208">
    <property type="protein sequence ID" value="KAJ1979655.1"/>
    <property type="molecule type" value="Genomic_DNA"/>
</dbReference>
<dbReference type="InterPro" id="IPR002347">
    <property type="entry name" value="SDR_fam"/>
</dbReference>
<evidence type="ECO:0000256" key="2">
    <source>
        <dbReference type="SAM" id="MobiDB-lite"/>
    </source>
</evidence>
<keyword evidence="5" id="KW-1185">Reference proteome</keyword>
<dbReference type="PRINTS" id="PR00081">
    <property type="entry name" value="GDHRDH"/>
</dbReference>
<dbReference type="GO" id="GO:0016491">
    <property type="term" value="F:oxidoreductase activity"/>
    <property type="evidence" value="ECO:0007669"/>
    <property type="project" value="TreeGrafter"/>
</dbReference>
<dbReference type="Pfam" id="PF00106">
    <property type="entry name" value="adh_short"/>
    <property type="match status" value="2"/>
</dbReference>
<evidence type="ECO:0000313" key="4">
    <source>
        <dbReference type="EMBL" id="KAJ1979655.1"/>
    </source>
</evidence>
<name>A0A9W8EDT8_9FUNG</name>
<comment type="similarity">
    <text evidence="1">Belongs to the short-chain dehydrogenases/reductases (SDR) family.</text>
</comment>
<dbReference type="PANTHER" id="PTHR43313:SF1">
    <property type="entry name" value="3BETA-HYDROXYSTEROID DEHYDROGENASE DHS-16"/>
    <property type="match status" value="1"/>
</dbReference>
<feature type="compositionally biased region" description="Polar residues" evidence="2">
    <location>
        <begin position="343"/>
        <end position="352"/>
    </location>
</feature>
<protein>
    <recommendedName>
        <fullName evidence="6">NAD(P)-binding protein</fullName>
    </recommendedName>
</protein>
<dbReference type="SUPFAM" id="SSF51735">
    <property type="entry name" value="NAD(P)-binding Rossmann-fold domains"/>
    <property type="match status" value="1"/>
</dbReference>
<evidence type="ECO:0000313" key="5">
    <source>
        <dbReference type="Proteomes" id="UP001151582"/>
    </source>
</evidence>
<dbReference type="GO" id="GO:0008202">
    <property type="term" value="P:steroid metabolic process"/>
    <property type="evidence" value="ECO:0007669"/>
    <property type="project" value="TreeGrafter"/>
</dbReference>
<dbReference type="Proteomes" id="UP001151582">
    <property type="component" value="Unassembled WGS sequence"/>
</dbReference>
<evidence type="ECO:0008006" key="6">
    <source>
        <dbReference type="Google" id="ProtNLM"/>
    </source>
</evidence>
<feature type="chain" id="PRO_5040922910" description="NAD(P)-binding protein" evidence="3">
    <location>
        <begin position="19"/>
        <end position="432"/>
    </location>
</feature>
<feature type="region of interest" description="Disordered" evidence="2">
    <location>
        <begin position="289"/>
        <end position="352"/>
    </location>
</feature>
<dbReference type="PRINTS" id="PR00080">
    <property type="entry name" value="SDRFAMILY"/>
</dbReference>
<organism evidence="4 5">
    <name type="scientific">Dimargaris verticillata</name>
    <dbReference type="NCBI Taxonomy" id="2761393"/>
    <lineage>
        <taxon>Eukaryota</taxon>
        <taxon>Fungi</taxon>
        <taxon>Fungi incertae sedis</taxon>
        <taxon>Zoopagomycota</taxon>
        <taxon>Kickxellomycotina</taxon>
        <taxon>Dimargaritomycetes</taxon>
        <taxon>Dimargaritales</taxon>
        <taxon>Dimargaritaceae</taxon>
        <taxon>Dimargaris</taxon>
    </lineage>
</organism>
<dbReference type="AlphaFoldDB" id="A0A9W8EDT8"/>
<accession>A0A9W8EDT8</accession>
<reference evidence="4" key="1">
    <citation type="submission" date="2022-07" db="EMBL/GenBank/DDBJ databases">
        <title>Phylogenomic reconstructions and comparative analyses of Kickxellomycotina fungi.</title>
        <authorList>
            <person name="Reynolds N.K."/>
            <person name="Stajich J.E."/>
            <person name="Barry K."/>
            <person name="Grigoriev I.V."/>
            <person name="Crous P."/>
            <person name="Smith M.E."/>
        </authorList>
    </citation>
    <scope>NUCLEOTIDE SEQUENCE</scope>
    <source>
        <strain evidence="4">RSA 567</strain>
    </source>
</reference>
<feature type="signal peptide" evidence="3">
    <location>
        <begin position="1"/>
        <end position="18"/>
    </location>
</feature>
<evidence type="ECO:0000256" key="3">
    <source>
        <dbReference type="SAM" id="SignalP"/>
    </source>
</evidence>
<proteinExistence type="inferred from homology"/>
<evidence type="ECO:0000256" key="1">
    <source>
        <dbReference type="RuleBase" id="RU000363"/>
    </source>
</evidence>
<comment type="caution">
    <text evidence="4">The sequence shown here is derived from an EMBL/GenBank/DDBJ whole genome shotgun (WGS) entry which is preliminary data.</text>
</comment>
<keyword evidence="3" id="KW-0732">Signal</keyword>
<feature type="compositionally biased region" description="Polar residues" evidence="2">
    <location>
        <begin position="307"/>
        <end position="335"/>
    </location>
</feature>
<dbReference type="PANTHER" id="PTHR43313">
    <property type="entry name" value="SHORT-CHAIN DEHYDROGENASE/REDUCTASE FAMILY 9C"/>
    <property type="match status" value="1"/>
</dbReference>
<gene>
    <name evidence="4" type="ORF">H4R34_002741</name>
</gene>